<evidence type="ECO:0000313" key="2">
    <source>
        <dbReference type="EMBL" id="KAJ8430057.1"/>
    </source>
</evidence>
<dbReference type="Proteomes" id="UP001153076">
    <property type="component" value="Unassembled WGS sequence"/>
</dbReference>
<comment type="caution">
    <text evidence="2">The sequence shown here is derived from an EMBL/GenBank/DDBJ whole genome shotgun (WGS) entry which is preliminary data.</text>
</comment>
<evidence type="ECO:0000313" key="3">
    <source>
        <dbReference type="Proteomes" id="UP001153076"/>
    </source>
</evidence>
<feature type="region of interest" description="Disordered" evidence="1">
    <location>
        <begin position="361"/>
        <end position="397"/>
    </location>
</feature>
<accession>A0A9Q1JS89</accession>
<feature type="compositionally biased region" description="Basic and acidic residues" evidence="1">
    <location>
        <begin position="386"/>
        <end position="397"/>
    </location>
</feature>
<sequence length="626" mass="69818">MFARTFYPLQLPALSATTTFTDRISPPCISEVVVGKQVLPRKRWSRSEFQEEGQTLCNRGLEWAKKVGEDAKGEGSIRNKTLDMGREEMGKGGRRVTCTLRSLCALHGRMTPYQMDTVMGTTLCPVLEYGEMAMERHLTLGLTQSWDRQRKAFRIAGRQENAEEDRVGIWLRLYVFIVLIGVFFPRTPYGATWSLIQYADDVKHGAVWFYEHTTRFCSQDGERFSQIAGWRKVYHSGIYDANELLAEQEEKEGVLSFDERLRRARVAYVLEKEARGRTREEAAMVKARSEDRGKDGDAGGADEKSNNSVERLVIGNMSDGTDAPRESLKDDAVEQLYNNADHNNGVSVGDTEVQYEGAYSGLDQGTCRAPPPSPNVAQGQNDSADEQVRTAKTQSDDADLKIDEHFTPGEHDDCGLAAGSSIGTDAECDDSQRAPLNMDASGADLEEEVVNDDQFVSVMPITVAPPDEETEDVQPPSSFIPSPIMKAALTREKRSTTVISDEFIKAYLTWTLSADEVNLLSAVHSRSKGLKDGQWNFDLHDATDKHVNVEFLKGLINVVPTRGVGDRSCRYCIGAFAVLMPLFDSVAEHWLLLVGDVKKRRFLVYDSLRSKRDAPRQQLLLSAVSD</sequence>
<protein>
    <recommendedName>
        <fullName evidence="4">Ubiquitin-like protease family profile domain-containing protein</fullName>
    </recommendedName>
</protein>
<evidence type="ECO:0000256" key="1">
    <source>
        <dbReference type="SAM" id="MobiDB-lite"/>
    </source>
</evidence>
<feature type="region of interest" description="Disordered" evidence="1">
    <location>
        <begin position="279"/>
        <end position="309"/>
    </location>
</feature>
<proteinExistence type="predicted"/>
<evidence type="ECO:0008006" key="4">
    <source>
        <dbReference type="Google" id="ProtNLM"/>
    </source>
</evidence>
<gene>
    <name evidence="2" type="ORF">Cgig2_011592</name>
</gene>
<dbReference type="EMBL" id="JAKOGI010000829">
    <property type="protein sequence ID" value="KAJ8430057.1"/>
    <property type="molecule type" value="Genomic_DNA"/>
</dbReference>
<dbReference type="OrthoDB" id="723791at2759"/>
<keyword evidence="3" id="KW-1185">Reference proteome</keyword>
<dbReference type="AlphaFoldDB" id="A0A9Q1JS89"/>
<reference evidence="2" key="1">
    <citation type="submission" date="2022-04" db="EMBL/GenBank/DDBJ databases">
        <title>Carnegiea gigantea Genome sequencing and assembly v2.</title>
        <authorList>
            <person name="Copetti D."/>
            <person name="Sanderson M.J."/>
            <person name="Burquez A."/>
            <person name="Wojciechowski M.F."/>
        </authorList>
    </citation>
    <scope>NUCLEOTIDE SEQUENCE</scope>
    <source>
        <strain evidence="2">SGP5-SGP5p</strain>
        <tissue evidence="2">Aerial part</tissue>
    </source>
</reference>
<feature type="compositionally biased region" description="Basic and acidic residues" evidence="1">
    <location>
        <begin position="279"/>
        <end position="305"/>
    </location>
</feature>
<name>A0A9Q1JS89_9CARY</name>
<organism evidence="2 3">
    <name type="scientific">Carnegiea gigantea</name>
    <dbReference type="NCBI Taxonomy" id="171969"/>
    <lineage>
        <taxon>Eukaryota</taxon>
        <taxon>Viridiplantae</taxon>
        <taxon>Streptophyta</taxon>
        <taxon>Embryophyta</taxon>
        <taxon>Tracheophyta</taxon>
        <taxon>Spermatophyta</taxon>
        <taxon>Magnoliopsida</taxon>
        <taxon>eudicotyledons</taxon>
        <taxon>Gunneridae</taxon>
        <taxon>Pentapetalae</taxon>
        <taxon>Caryophyllales</taxon>
        <taxon>Cactineae</taxon>
        <taxon>Cactaceae</taxon>
        <taxon>Cactoideae</taxon>
        <taxon>Echinocereeae</taxon>
        <taxon>Carnegiea</taxon>
    </lineage>
</organism>